<evidence type="ECO:0000313" key="2">
    <source>
        <dbReference type="Proteomes" id="UP001519460"/>
    </source>
</evidence>
<feature type="non-terminal residue" evidence="1">
    <location>
        <position position="1"/>
    </location>
</feature>
<protein>
    <submittedName>
        <fullName evidence="1">Uncharacterized protein</fullName>
    </submittedName>
</protein>
<dbReference type="AlphaFoldDB" id="A0ABD0MBP1"/>
<proteinExistence type="predicted"/>
<dbReference type="Proteomes" id="UP001519460">
    <property type="component" value="Unassembled WGS sequence"/>
</dbReference>
<keyword evidence="2" id="KW-1185">Reference proteome</keyword>
<reference evidence="1 2" key="1">
    <citation type="journal article" date="2023" name="Sci. Data">
        <title>Genome assembly of the Korean intertidal mud-creeper Batillaria attramentaria.</title>
        <authorList>
            <person name="Patra A.K."/>
            <person name="Ho P.T."/>
            <person name="Jun S."/>
            <person name="Lee S.J."/>
            <person name="Kim Y."/>
            <person name="Won Y.J."/>
        </authorList>
    </citation>
    <scope>NUCLEOTIDE SEQUENCE [LARGE SCALE GENOMIC DNA]</scope>
    <source>
        <strain evidence="1">Wonlab-2016</strain>
    </source>
</reference>
<dbReference type="EMBL" id="JACVVK020000001">
    <property type="protein sequence ID" value="KAK7508616.1"/>
    <property type="molecule type" value="Genomic_DNA"/>
</dbReference>
<accession>A0ABD0MBP1</accession>
<comment type="caution">
    <text evidence="1">The sequence shown here is derived from an EMBL/GenBank/DDBJ whole genome shotgun (WGS) entry which is preliminary data.</text>
</comment>
<name>A0ABD0MBP1_9CAEN</name>
<organism evidence="1 2">
    <name type="scientific">Batillaria attramentaria</name>
    <dbReference type="NCBI Taxonomy" id="370345"/>
    <lineage>
        <taxon>Eukaryota</taxon>
        <taxon>Metazoa</taxon>
        <taxon>Spiralia</taxon>
        <taxon>Lophotrochozoa</taxon>
        <taxon>Mollusca</taxon>
        <taxon>Gastropoda</taxon>
        <taxon>Caenogastropoda</taxon>
        <taxon>Sorbeoconcha</taxon>
        <taxon>Cerithioidea</taxon>
        <taxon>Batillariidae</taxon>
        <taxon>Batillaria</taxon>
    </lineage>
</organism>
<evidence type="ECO:0000313" key="1">
    <source>
        <dbReference type="EMBL" id="KAK7508616.1"/>
    </source>
</evidence>
<sequence length="52" mass="5229">DFNGVVEKLVPLIDSNPTETACKATCVASANVIGLGVAGPLISRACDPACRA</sequence>
<gene>
    <name evidence="1" type="ORF">BaRGS_00000182</name>
</gene>
<feature type="non-terminal residue" evidence="1">
    <location>
        <position position="52"/>
    </location>
</feature>